<dbReference type="EMBL" id="JAULSU010000004">
    <property type="protein sequence ID" value="KAK0620641.1"/>
    <property type="molecule type" value="Genomic_DNA"/>
</dbReference>
<feature type="chain" id="PRO_5041406565" description="Secreted protein" evidence="1">
    <location>
        <begin position="30"/>
        <end position="118"/>
    </location>
</feature>
<evidence type="ECO:0000256" key="1">
    <source>
        <dbReference type="SAM" id="SignalP"/>
    </source>
</evidence>
<reference evidence="2" key="1">
    <citation type="submission" date="2023-06" db="EMBL/GenBank/DDBJ databases">
        <title>Genome-scale phylogeny and comparative genomics of the fungal order Sordariales.</title>
        <authorList>
            <consortium name="Lawrence Berkeley National Laboratory"/>
            <person name="Hensen N."/>
            <person name="Bonometti L."/>
            <person name="Westerberg I."/>
            <person name="Brannstrom I.O."/>
            <person name="Guillou S."/>
            <person name="Cros-Aarteil S."/>
            <person name="Calhoun S."/>
            <person name="Haridas S."/>
            <person name="Kuo A."/>
            <person name="Mondo S."/>
            <person name="Pangilinan J."/>
            <person name="Riley R."/>
            <person name="Labutti K."/>
            <person name="Andreopoulos B."/>
            <person name="Lipzen A."/>
            <person name="Chen C."/>
            <person name="Yanf M."/>
            <person name="Daum C."/>
            <person name="Ng V."/>
            <person name="Clum A."/>
            <person name="Steindorff A."/>
            <person name="Ohm R."/>
            <person name="Martin F."/>
            <person name="Silar P."/>
            <person name="Natvig D."/>
            <person name="Lalanne C."/>
            <person name="Gautier V."/>
            <person name="Ament-Velasquez S.L."/>
            <person name="Kruys A."/>
            <person name="Hutchinson M.I."/>
            <person name="Powell A.J."/>
            <person name="Barry K."/>
            <person name="Miller A.N."/>
            <person name="Grigoriev I.V."/>
            <person name="Debuchy R."/>
            <person name="Gladieux P."/>
            <person name="Thoren M.H."/>
            <person name="Johannesson H."/>
        </authorList>
    </citation>
    <scope>NUCLEOTIDE SEQUENCE</scope>
    <source>
        <strain evidence="2">CBS 606.72</strain>
    </source>
</reference>
<sequence length="118" mass="13478">MMCFLKTVTPDAWTLPLILFLLLSSPPLHHPPMNWVRAWWKRPPYHFPCIPSGVVISQAVRKAGTRKHMHTRTHARTVHNHLGGTCRRPHGARCTRLAEATPSHRAEEWTEATCSRSS</sequence>
<evidence type="ECO:0000313" key="2">
    <source>
        <dbReference type="EMBL" id="KAK0620641.1"/>
    </source>
</evidence>
<proteinExistence type="predicted"/>
<accession>A0AA39WSC4</accession>
<evidence type="ECO:0000313" key="3">
    <source>
        <dbReference type="Proteomes" id="UP001175000"/>
    </source>
</evidence>
<feature type="signal peptide" evidence="1">
    <location>
        <begin position="1"/>
        <end position="29"/>
    </location>
</feature>
<dbReference type="AlphaFoldDB" id="A0AA39WSC4"/>
<keyword evidence="1" id="KW-0732">Signal</keyword>
<organism evidence="2 3">
    <name type="scientific">Immersiella caudata</name>
    <dbReference type="NCBI Taxonomy" id="314043"/>
    <lineage>
        <taxon>Eukaryota</taxon>
        <taxon>Fungi</taxon>
        <taxon>Dikarya</taxon>
        <taxon>Ascomycota</taxon>
        <taxon>Pezizomycotina</taxon>
        <taxon>Sordariomycetes</taxon>
        <taxon>Sordariomycetidae</taxon>
        <taxon>Sordariales</taxon>
        <taxon>Lasiosphaeriaceae</taxon>
        <taxon>Immersiella</taxon>
    </lineage>
</organism>
<name>A0AA39WSC4_9PEZI</name>
<protein>
    <recommendedName>
        <fullName evidence="4">Secreted protein</fullName>
    </recommendedName>
</protein>
<gene>
    <name evidence="2" type="ORF">B0T14DRAFT_521863</name>
</gene>
<evidence type="ECO:0008006" key="4">
    <source>
        <dbReference type="Google" id="ProtNLM"/>
    </source>
</evidence>
<comment type="caution">
    <text evidence="2">The sequence shown here is derived from an EMBL/GenBank/DDBJ whole genome shotgun (WGS) entry which is preliminary data.</text>
</comment>
<dbReference type="Proteomes" id="UP001175000">
    <property type="component" value="Unassembled WGS sequence"/>
</dbReference>
<keyword evidence="3" id="KW-1185">Reference proteome</keyword>